<gene>
    <name evidence="1" type="ORF">Cme02nite_32680</name>
</gene>
<reference evidence="1" key="1">
    <citation type="submission" date="2021-01" db="EMBL/GenBank/DDBJ databases">
        <title>Whole genome shotgun sequence of Catellatospora methionotrophica NBRC 14553.</title>
        <authorList>
            <person name="Komaki H."/>
            <person name="Tamura T."/>
        </authorList>
    </citation>
    <scope>NUCLEOTIDE SEQUENCE</scope>
    <source>
        <strain evidence="1">NBRC 14553</strain>
    </source>
</reference>
<organism evidence="1 2">
    <name type="scientific">Catellatospora methionotrophica</name>
    <dbReference type="NCBI Taxonomy" id="121620"/>
    <lineage>
        <taxon>Bacteria</taxon>
        <taxon>Bacillati</taxon>
        <taxon>Actinomycetota</taxon>
        <taxon>Actinomycetes</taxon>
        <taxon>Micromonosporales</taxon>
        <taxon>Micromonosporaceae</taxon>
        <taxon>Catellatospora</taxon>
    </lineage>
</organism>
<name>A0A8J3PH29_9ACTN</name>
<sequence>MSGYLWVDRAAPEQARVGGRIRMPALSPPWLVVYETPERVLVNRWPGRLLRVRAVPTASEPERAALAAAVAPIRPGAGYTHATSVDVLEELPPGLPFGAHGDAVARVLDAARALDEATAYRLAAARHRAAPQACRSAWQRWLAGPRTGGAGSPIGSGSGLLHQLVRDSARSRGGPQAWTVDGDGEEVVAEPWESAYGALRGAALAYGAPDLSDAATMATAWNVVYGPMA</sequence>
<comment type="caution">
    <text evidence="1">The sequence shown here is derived from an EMBL/GenBank/DDBJ whole genome shotgun (WGS) entry which is preliminary data.</text>
</comment>
<protein>
    <submittedName>
        <fullName evidence="1">Uncharacterized protein</fullName>
    </submittedName>
</protein>
<evidence type="ECO:0000313" key="1">
    <source>
        <dbReference type="EMBL" id="GIG14936.1"/>
    </source>
</evidence>
<dbReference type="EMBL" id="BONJ01000017">
    <property type="protein sequence ID" value="GIG14936.1"/>
    <property type="molecule type" value="Genomic_DNA"/>
</dbReference>
<keyword evidence="2" id="KW-1185">Reference proteome</keyword>
<dbReference type="Proteomes" id="UP000660339">
    <property type="component" value="Unassembled WGS sequence"/>
</dbReference>
<proteinExistence type="predicted"/>
<dbReference type="AlphaFoldDB" id="A0A8J3PH29"/>
<dbReference type="RefSeq" id="WP_166378551.1">
    <property type="nucleotide sequence ID" value="NZ_BAAATT010000007.1"/>
</dbReference>
<accession>A0A8J3PH29</accession>
<evidence type="ECO:0000313" key="2">
    <source>
        <dbReference type="Proteomes" id="UP000660339"/>
    </source>
</evidence>